<dbReference type="InterPro" id="IPR004860">
    <property type="entry name" value="LAGLIDADG_dom"/>
</dbReference>
<dbReference type="RefSeq" id="NP_150325.1">
    <property type="nucleotide sequence ID" value="NC_003052.1"/>
</dbReference>
<dbReference type="SUPFAM" id="SSF55608">
    <property type="entry name" value="Homing endonucleases"/>
    <property type="match status" value="1"/>
</dbReference>
<protein>
    <submittedName>
        <fullName evidence="2">Orf231</fullName>
    </submittedName>
</protein>
<accession>Q950Q4</accession>
<evidence type="ECO:0000259" key="1">
    <source>
        <dbReference type="Pfam" id="PF03161"/>
    </source>
</evidence>
<keyword evidence="2" id="KW-0496">Mitochondrion</keyword>
<proteinExistence type="predicted"/>
<feature type="non-terminal residue" evidence="2">
    <location>
        <position position="1"/>
    </location>
</feature>
<dbReference type="GeneID" id="809647"/>
<dbReference type="EMBL" id="AF404303">
    <property type="protein sequence ID" value="AAK84254.1"/>
    <property type="molecule type" value="Genomic_DNA"/>
</dbReference>
<geneLocation type="mitochondrion" evidence="2"/>
<gene>
    <name evidence="2" type="primary">orf231</name>
</gene>
<name>Q950Q4_SPIPN</name>
<dbReference type="Gene3D" id="3.10.28.10">
    <property type="entry name" value="Homing endonucleases"/>
    <property type="match status" value="2"/>
</dbReference>
<dbReference type="InterPro" id="IPR027434">
    <property type="entry name" value="Homing_endonucl"/>
</dbReference>
<dbReference type="AlphaFoldDB" id="Q950Q4"/>
<dbReference type="Pfam" id="PF03161">
    <property type="entry name" value="LAGLIDADG_2"/>
    <property type="match status" value="1"/>
</dbReference>
<evidence type="ECO:0000313" key="2">
    <source>
        <dbReference type="EMBL" id="AAK84254.1"/>
    </source>
</evidence>
<organism evidence="2">
    <name type="scientific">Spizellomyces punctatus</name>
    <dbReference type="NCBI Taxonomy" id="109760"/>
    <lineage>
        <taxon>Eukaryota</taxon>
        <taxon>Fungi</taxon>
        <taxon>Fungi incertae sedis</taxon>
        <taxon>Chytridiomycota</taxon>
        <taxon>Chytridiomycota incertae sedis</taxon>
        <taxon>Chytridiomycetes</taxon>
        <taxon>Spizellomycetales</taxon>
        <taxon>Spizellomycetaceae</taxon>
        <taxon>Spizellomyces</taxon>
    </lineage>
</organism>
<sequence length="231" mass="26485">YIKSHNRLYSTKHKGFSELPSDIKSQLIGNLLGDGHLSRGSPTSNTRLAFTYSTRDVNYQYVLHIRYEVYRILFGNPDGPLKPYSHYDSRTGNTYEHVHFDTLVHTVFNTYHEAWYRKAIPGIDPSNRRYIKIVPHNVGDLLDAIALTYWIMDDGVWESARGVLLCTEDFTLAEVELLRNVLFTNFGLTTITKARSGPDKVRIIIPSAMVGKLRNIVSPHMHPQMMYKIGL</sequence>
<dbReference type="GO" id="GO:0004519">
    <property type="term" value="F:endonuclease activity"/>
    <property type="evidence" value="ECO:0007669"/>
    <property type="project" value="InterPro"/>
</dbReference>
<feature type="domain" description="Homing endonuclease LAGLIDADG" evidence="1">
    <location>
        <begin position="27"/>
        <end position="208"/>
    </location>
</feature>
<reference evidence="2" key="1">
    <citation type="submission" date="2001-07" db="EMBL/GenBank/DDBJ databases">
        <authorList>
            <person name="Lang F.B.F."/>
        </authorList>
    </citation>
    <scope>NUCLEOTIDE SEQUENCE</scope>
</reference>
<reference evidence="2" key="2">
    <citation type="journal article" date="2002" name="Mol. Biol. Evol.">
        <title>Hyaloraphidium curvatum: a linear mitochondrial genome, tRNA editing, and an evolutionary link to lower fungi.</title>
        <authorList>
            <person name="Forget L."/>
            <person name="Ustinova J."/>
            <person name="Wang Z."/>
            <person name="Huss V.A."/>
            <person name="Franz Lang B."/>
        </authorList>
    </citation>
    <scope>NUCLEOTIDE SEQUENCE</scope>
</reference>